<dbReference type="Pfam" id="PF04909">
    <property type="entry name" value="Amidohydro_2"/>
    <property type="match status" value="1"/>
</dbReference>
<feature type="signal peptide" evidence="2">
    <location>
        <begin position="1"/>
        <end position="17"/>
    </location>
</feature>
<feature type="domain" description="Amidohydrolase-related" evidence="3">
    <location>
        <begin position="22"/>
        <end position="278"/>
    </location>
</feature>
<name>A0A246K4D0_9SPHN</name>
<sequence>MLPLLAAAILLAPGAAAQPSFDSHVHLWDGEKSIDAYQAQVQGAGLDLAGFGGMWFGGPNQALAGNPDDIRARNDALLALAAKHPNMVPIATVHPYDGPAALAELQRIAGLGVKLLKIHPHTQKFDPADSRVLALVRRAGELGVAVVMDNANIVPGGDSEKLFNLALAAPRTKFIFAHMGGLNFRFWNILKMARTAEGLFGDNIYFDISAMVTLAADAPIEEEFIWTIRNVGVDHVLIGSDYPQFSMAQTLAAFEKLDLTAAEKAKIRFENARGLFGLKR</sequence>
<feature type="chain" id="PRO_5013349364" evidence="2">
    <location>
        <begin position="18"/>
        <end position="280"/>
    </location>
</feature>
<evidence type="ECO:0000256" key="2">
    <source>
        <dbReference type="SAM" id="SignalP"/>
    </source>
</evidence>
<dbReference type="SUPFAM" id="SSF51556">
    <property type="entry name" value="Metallo-dependent hydrolases"/>
    <property type="match status" value="1"/>
</dbReference>
<dbReference type="Proteomes" id="UP000197097">
    <property type="component" value="Unassembled WGS sequence"/>
</dbReference>
<reference evidence="4 5" key="1">
    <citation type="journal article" date="2002" name="Int. J. Syst. Evol. Microbiol.">
        <title>Sphingopyxis witflariensis sp. nov., isolated from activated sludge.</title>
        <authorList>
            <person name="Kampfer P."/>
            <person name="Witzenberger R."/>
            <person name="Denner E.B."/>
            <person name="Busse H.J."/>
            <person name="Neef A."/>
        </authorList>
    </citation>
    <scope>NUCLEOTIDE SEQUENCE [LARGE SCALE GENOMIC DNA]</scope>
    <source>
        <strain evidence="4 5">DSM 14551</strain>
    </source>
</reference>
<keyword evidence="2" id="KW-0732">Signal</keyword>
<dbReference type="InterPro" id="IPR006680">
    <property type="entry name" value="Amidohydro-rel"/>
</dbReference>
<dbReference type="GO" id="GO:0019748">
    <property type="term" value="P:secondary metabolic process"/>
    <property type="evidence" value="ECO:0007669"/>
    <property type="project" value="TreeGrafter"/>
</dbReference>
<dbReference type="PANTHER" id="PTHR21240:SF28">
    <property type="entry name" value="ISO-OROTATE DECARBOXYLASE (EUROFUNG)"/>
    <property type="match status" value="1"/>
</dbReference>
<dbReference type="EMBL" id="NISJ01000002">
    <property type="protein sequence ID" value="OWR00417.1"/>
    <property type="molecule type" value="Genomic_DNA"/>
</dbReference>
<keyword evidence="5" id="KW-1185">Reference proteome</keyword>
<keyword evidence="1" id="KW-0456">Lyase</keyword>
<evidence type="ECO:0000313" key="5">
    <source>
        <dbReference type="Proteomes" id="UP000197097"/>
    </source>
</evidence>
<protein>
    <submittedName>
        <fullName evidence="4">Amidohydrolase</fullName>
    </submittedName>
</protein>
<dbReference type="GO" id="GO:0016831">
    <property type="term" value="F:carboxy-lyase activity"/>
    <property type="evidence" value="ECO:0007669"/>
    <property type="project" value="InterPro"/>
</dbReference>
<dbReference type="InterPro" id="IPR032465">
    <property type="entry name" value="ACMSD"/>
</dbReference>
<comment type="caution">
    <text evidence="4">The sequence shown here is derived from an EMBL/GenBank/DDBJ whole genome shotgun (WGS) entry which is preliminary data.</text>
</comment>
<accession>A0A246K4D0</accession>
<dbReference type="OrthoDB" id="149172at2"/>
<dbReference type="Gene3D" id="3.20.20.140">
    <property type="entry name" value="Metal-dependent hydrolases"/>
    <property type="match status" value="1"/>
</dbReference>
<dbReference type="AlphaFoldDB" id="A0A246K4D0"/>
<dbReference type="InterPro" id="IPR032466">
    <property type="entry name" value="Metal_Hydrolase"/>
</dbReference>
<gene>
    <name evidence="4" type="ORF">CDQ91_04575</name>
</gene>
<dbReference type="PANTHER" id="PTHR21240">
    <property type="entry name" value="2-AMINO-3-CARBOXYLMUCONATE-6-SEMIALDEHYDE DECARBOXYLASE"/>
    <property type="match status" value="1"/>
</dbReference>
<dbReference type="GO" id="GO:0005737">
    <property type="term" value="C:cytoplasm"/>
    <property type="evidence" value="ECO:0007669"/>
    <property type="project" value="TreeGrafter"/>
</dbReference>
<evidence type="ECO:0000313" key="4">
    <source>
        <dbReference type="EMBL" id="OWR00417.1"/>
    </source>
</evidence>
<evidence type="ECO:0000259" key="3">
    <source>
        <dbReference type="Pfam" id="PF04909"/>
    </source>
</evidence>
<evidence type="ECO:0000256" key="1">
    <source>
        <dbReference type="ARBA" id="ARBA00023239"/>
    </source>
</evidence>
<organism evidence="4 5">
    <name type="scientific">Sphingopyxis witflariensis</name>
    <dbReference type="NCBI Taxonomy" id="173675"/>
    <lineage>
        <taxon>Bacteria</taxon>
        <taxon>Pseudomonadati</taxon>
        <taxon>Pseudomonadota</taxon>
        <taxon>Alphaproteobacteria</taxon>
        <taxon>Sphingomonadales</taxon>
        <taxon>Sphingomonadaceae</taxon>
        <taxon>Sphingopyxis</taxon>
    </lineage>
</organism>
<keyword evidence="4" id="KW-0378">Hydrolase</keyword>
<proteinExistence type="predicted"/>
<dbReference type="GO" id="GO:0016787">
    <property type="term" value="F:hydrolase activity"/>
    <property type="evidence" value="ECO:0007669"/>
    <property type="project" value="UniProtKB-KW"/>
</dbReference>